<evidence type="ECO:0000313" key="4">
    <source>
        <dbReference type="Proteomes" id="UP000765509"/>
    </source>
</evidence>
<dbReference type="EMBL" id="AVOT02013565">
    <property type="protein sequence ID" value="MBW0496337.1"/>
    <property type="molecule type" value="Genomic_DNA"/>
</dbReference>
<dbReference type="InterPro" id="IPR021757">
    <property type="entry name" value="Ribosomal_mL46_N"/>
</dbReference>
<name>A0A9Q3D9W6_9BASI</name>
<dbReference type="GO" id="GO:0003735">
    <property type="term" value="F:structural constituent of ribosome"/>
    <property type="evidence" value="ECO:0007669"/>
    <property type="project" value="InterPro"/>
</dbReference>
<evidence type="ECO:0000256" key="1">
    <source>
        <dbReference type="SAM" id="MobiDB-lite"/>
    </source>
</evidence>
<reference evidence="3" key="1">
    <citation type="submission" date="2021-03" db="EMBL/GenBank/DDBJ databases">
        <title>Draft genome sequence of rust myrtle Austropuccinia psidii MF-1, a brazilian biotype.</title>
        <authorList>
            <person name="Quecine M.C."/>
            <person name="Pachon D.M.R."/>
            <person name="Bonatelli M.L."/>
            <person name="Correr F.H."/>
            <person name="Franceschini L.M."/>
            <person name="Leite T.F."/>
            <person name="Margarido G.R.A."/>
            <person name="Almeida C.A."/>
            <person name="Ferrarezi J.A."/>
            <person name="Labate C.A."/>
        </authorList>
    </citation>
    <scope>NUCLEOTIDE SEQUENCE</scope>
    <source>
        <strain evidence="3">MF-1</strain>
    </source>
</reference>
<dbReference type="PANTHER" id="PTHR13124">
    <property type="entry name" value="39S RIBOSOMAL PROTEIN L46, MITOCHONDRIAL PRECURSOR-RELATED"/>
    <property type="match status" value="1"/>
</dbReference>
<feature type="domain" description="Large ribosomal subunit protein mL46 N-terminal" evidence="2">
    <location>
        <begin position="89"/>
        <end position="146"/>
    </location>
</feature>
<evidence type="ECO:0000313" key="3">
    <source>
        <dbReference type="EMBL" id="MBW0496337.1"/>
    </source>
</evidence>
<evidence type="ECO:0000259" key="2">
    <source>
        <dbReference type="Pfam" id="PF11788"/>
    </source>
</evidence>
<feature type="compositionally biased region" description="Polar residues" evidence="1">
    <location>
        <begin position="62"/>
        <end position="76"/>
    </location>
</feature>
<comment type="caution">
    <text evidence="3">The sequence shown here is derived from an EMBL/GenBank/DDBJ whole genome shotgun (WGS) entry which is preliminary data.</text>
</comment>
<feature type="region of interest" description="Disordered" evidence="1">
    <location>
        <begin position="62"/>
        <end position="82"/>
    </location>
</feature>
<proteinExistence type="predicted"/>
<organism evidence="3 4">
    <name type="scientific">Austropuccinia psidii MF-1</name>
    <dbReference type="NCBI Taxonomy" id="1389203"/>
    <lineage>
        <taxon>Eukaryota</taxon>
        <taxon>Fungi</taxon>
        <taxon>Dikarya</taxon>
        <taxon>Basidiomycota</taxon>
        <taxon>Pucciniomycotina</taxon>
        <taxon>Pucciniomycetes</taxon>
        <taxon>Pucciniales</taxon>
        <taxon>Sphaerophragmiaceae</taxon>
        <taxon>Austropuccinia</taxon>
    </lineage>
</organism>
<dbReference type="GO" id="GO:0005762">
    <property type="term" value="C:mitochondrial large ribosomal subunit"/>
    <property type="evidence" value="ECO:0007669"/>
    <property type="project" value="TreeGrafter"/>
</dbReference>
<dbReference type="AlphaFoldDB" id="A0A9Q3D9W6"/>
<keyword evidence="4" id="KW-1185">Reference proteome</keyword>
<dbReference type="Gene3D" id="3.90.79.10">
    <property type="entry name" value="Nucleoside Triphosphate Pyrophosphohydrolase"/>
    <property type="match status" value="1"/>
</dbReference>
<accession>A0A9Q3D9W6</accession>
<gene>
    <name evidence="3" type="ORF">O181_036052</name>
</gene>
<dbReference type="Pfam" id="PF11788">
    <property type="entry name" value="MRP-L46"/>
    <property type="match status" value="1"/>
</dbReference>
<dbReference type="SUPFAM" id="SSF55811">
    <property type="entry name" value="Nudix"/>
    <property type="match status" value="1"/>
</dbReference>
<dbReference type="Proteomes" id="UP000765509">
    <property type="component" value="Unassembled WGS sequence"/>
</dbReference>
<protein>
    <recommendedName>
        <fullName evidence="2">Large ribosomal subunit protein mL46 N-terminal domain-containing protein</fullName>
    </recommendedName>
</protein>
<dbReference type="InterPro" id="IPR040008">
    <property type="entry name" value="Ribosomal_mL46"/>
</dbReference>
<dbReference type="OrthoDB" id="414075at2759"/>
<sequence>MPPWTQSVAAESGNLKLLRIPSSSPSEIFRIDITDDTQMASIRSFHHQSFLRGFTSSASLKSLQAQPTTSHHQSTEIAKASRDRTRRNLAVASLLSRQPLLLPSLTEFESAYYQYQRQLTQSFSKPIRSSFFFRTGSNAAKTFELALKSNSFGVSLEPLANSSSSVEETDQHNFQDLERQPCRSIYLLIKCNHEHANEQWQLPTSEIKFQESLNQASLRAIYQNLGIHMDIWSIGKVPATIYIPSSSSTTRFQKVWVMPKKILRGKPIIKTSEKTDDNQTIVDFGWFNLEEIKDRVNSDLWKALEPVLKPSCMNISPSGFSENLRKGFNESSELCR</sequence>
<dbReference type="InterPro" id="IPR015797">
    <property type="entry name" value="NUDIX_hydrolase-like_dom_sf"/>
</dbReference>
<dbReference type="PANTHER" id="PTHR13124:SF12">
    <property type="entry name" value="LARGE RIBOSOMAL SUBUNIT PROTEIN ML46"/>
    <property type="match status" value="1"/>
</dbReference>